<dbReference type="AlphaFoldDB" id="A0A9X2L6E5"/>
<evidence type="ECO:0000256" key="1">
    <source>
        <dbReference type="SAM" id="MobiDB-lite"/>
    </source>
</evidence>
<keyword evidence="2" id="KW-0732">Signal</keyword>
<keyword evidence="4" id="KW-1185">Reference proteome</keyword>
<organism evidence="3 4">
    <name type="scientific">Parvularcula maris</name>
    <dbReference type="NCBI Taxonomy" id="2965077"/>
    <lineage>
        <taxon>Bacteria</taxon>
        <taxon>Pseudomonadati</taxon>
        <taxon>Pseudomonadota</taxon>
        <taxon>Alphaproteobacteria</taxon>
        <taxon>Parvularculales</taxon>
        <taxon>Parvularculaceae</taxon>
        <taxon>Parvularcula</taxon>
    </lineage>
</organism>
<evidence type="ECO:0000256" key="2">
    <source>
        <dbReference type="SAM" id="SignalP"/>
    </source>
</evidence>
<feature type="compositionally biased region" description="Pro residues" evidence="1">
    <location>
        <begin position="35"/>
        <end position="60"/>
    </location>
</feature>
<evidence type="ECO:0008006" key="5">
    <source>
        <dbReference type="Google" id="ProtNLM"/>
    </source>
</evidence>
<reference evidence="3" key="1">
    <citation type="submission" date="2022-07" db="EMBL/GenBank/DDBJ databases">
        <title>Parvularcula maris sp. nov., an algicidal bacterium isolated from seawater.</title>
        <authorList>
            <person name="Li F."/>
        </authorList>
    </citation>
    <scope>NUCLEOTIDE SEQUENCE</scope>
    <source>
        <strain evidence="3">BGMRC 0090</strain>
    </source>
</reference>
<proteinExistence type="predicted"/>
<dbReference type="PROSITE" id="PS51257">
    <property type="entry name" value="PROKAR_LIPOPROTEIN"/>
    <property type="match status" value="1"/>
</dbReference>
<name>A0A9X2L6E5_9PROT</name>
<feature type="chain" id="PRO_5040966929" description="Peptidase M6-like domain-containing protein" evidence="2">
    <location>
        <begin position="21"/>
        <end position="574"/>
    </location>
</feature>
<feature type="region of interest" description="Disordered" evidence="1">
    <location>
        <begin position="21"/>
        <end position="65"/>
    </location>
</feature>
<dbReference type="Proteomes" id="UP001142610">
    <property type="component" value="Unassembled WGS sequence"/>
</dbReference>
<protein>
    <recommendedName>
        <fullName evidence="5">Peptidase M6-like domain-containing protein</fullName>
    </recommendedName>
</protein>
<gene>
    <name evidence="3" type="ORF">NOG11_00675</name>
</gene>
<sequence>MTSFPVKAALSASAVAFLLAGCGGGGGGSQSTPQPSAPAPSDPTPAPEPTPEPEPDPTPPASAAEGAVFANPGILPVVNAEDTTFDKAWEPSRVGSCLLGENVSPSHALTTQAMIDSHTDAVRLTEPGTIFMDETFTYYRRDGSGASRMRVSEFGQGFPMKDMGGDIDPYLYDDGTNGDLTAGDGVFTASCLEARFTLVEDWVRRDHTTFLNPALRGTVEVRDVMDGVRMNDAGFFLSIGDEYAVRTEAFWELSNPDRGTPYLYAWGIAGNVFDLFTIQTRDTSQPFAGANYARANDWVENIGLETGVKNNFHVMVDGAAHPELMGVNFAAHTFEGGMTHEIGHALLGIETRNFPSTEDGAWNFGDGVHIEGQNTTDGTLQGPMWYRGDGDLKEIVVRFPPETTKYSVDLEATSTEDVFRLAPVDDEDGRWSEIFLYMMGLLDAADSTEVYHALPTLNLPDECKAEGDTMVCDTDEVYAPDAIEFTVADFIAKHGERRSLRDEWDPTNIKMGILNISDRQHTEAEITLNTMFYRDWASSDKVKAGPRDYTWHYATSGLSTVTIDYTDVVFPPVE</sequence>
<dbReference type="RefSeq" id="WP_256617695.1">
    <property type="nucleotide sequence ID" value="NZ_JANIBC010000001.1"/>
</dbReference>
<dbReference type="EMBL" id="JANIBC010000001">
    <property type="protein sequence ID" value="MCQ8183891.1"/>
    <property type="molecule type" value="Genomic_DNA"/>
</dbReference>
<evidence type="ECO:0000313" key="4">
    <source>
        <dbReference type="Proteomes" id="UP001142610"/>
    </source>
</evidence>
<accession>A0A9X2L6E5</accession>
<dbReference type="NCBIfam" id="NF041940">
    <property type="entry name" value="choice_anch_X"/>
    <property type="match status" value="1"/>
</dbReference>
<evidence type="ECO:0000313" key="3">
    <source>
        <dbReference type="EMBL" id="MCQ8183891.1"/>
    </source>
</evidence>
<comment type="caution">
    <text evidence="3">The sequence shown here is derived from an EMBL/GenBank/DDBJ whole genome shotgun (WGS) entry which is preliminary data.</text>
</comment>
<feature type="signal peptide" evidence="2">
    <location>
        <begin position="1"/>
        <end position="20"/>
    </location>
</feature>